<dbReference type="InterPro" id="IPR042065">
    <property type="entry name" value="E3_ELL-like"/>
</dbReference>
<evidence type="ECO:0000259" key="2">
    <source>
        <dbReference type="Pfam" id="PF10390"/>
    </source>
</evidence>
<feature type="domain" description="RNA polymerase II elongation factor ELL N-terminal" evidence="2">
    <location>
        <begin position="82"/>
        <end position="261"/>
    </location>
</feature>
<dbReference type="Proteomes" id="UP000320762">
    <property type="component" value="Unassembled WGS sequence"/>
</dbReference>
<evidence type="ECO:0000313" key="4">
    <source>
        <dbReference type="Proteomes" id="UP000320762"/>
    </source>
</evidence>
<dbReference type="SUPFAM" id="SSF46785">
    <property type="entry name" value="Winged helix' DNA-binding domain"/>
    <property type="match status" value="1"/>
</dbReference>
<organism evidence="3 4">
    <name type="scientific">Schizophyllum amplum</name>
    <dbReference type="NCBI Taxonomy" id="97359"/>
    <lineage>
        <taxon>Eukaryota</taxon>
        <taxon>Fungi</taxon>
        <taxon>Dikarya</taxon>
        <taxon>Basidiomycota</taxon>
        <taxon>Agaricomycotina</taxon>
        <taxon>Agaricomycetes</taxon>
        <taxon>Agaricomycetidae</taxon>
        <taxon>Agaricales</taxon>
        <taxon>Schizophyllaceae</taxon>
        <taxon>Schizophyllum</taxon>
    </lineage>
</organism>
<name>A0A550CXT6_9AGAR</name>
<feature type="compositionally biased region" description="Low complexity" evidence="1">
    <location>
        <begin position="656"/>
        <end position="685"/>
    </location>
</feature>
<feature type="compositionally biased region" description="Basic and acidic residues" evidence="1">
    <location>
        <begin position="417"/>
        <end position="429"/>
    </location>
</feature>
<dbReference type="Gene3D" id="1.10.10.2670">
    <property type="entry name" value="E3 ubiquitin-protein ligase"/>
    <property type="match status" value="1"/>
</dbReference>
<evidence type="ECO:0000313" key="3">
    <source>
        <dbReference type="EMBL" id="TRM69616.1"/>
    </source>
</evidence>
<dbReference type="InterPro" id="IPR036390">
    <property type="entry name" value="WH_DNA-bd_sf"/>
</dbReference>
<keyword evidence="4" id="KW-1185">Reference proteome</keyword>
<feature type="compositionally biased region" description="Basic and acidic residues" evidence="1">
    <location>
        <begin position="528"/>
        <end position="544"/>
    </location>
</feature>
<feature type="compositionally biased region" description="Low complexity" evidence="1">
    <location>
        <begin position="296"/>
        <end position="307"/>
    </location>
</feature>
<feature type="compositionally biased region" description="Basic and acidic residues" evidence="1">
    <location>
        <begin position="563"/>
        <end position="574"/>
    </location>
</feature>
<dbReference type="GO" id="GO:0008023">
    <property type="term" value="C:transcription elongation factor complex"/>
    <property type="evidence" value="ECO:0007669"/>
    <property type="project" value="InterPro"/>
</dbReference>
<feature type="compositionally biased region" description="Basic and acidic residues" evidence="1">
    <location>
        <begin position="476"/>
        <end position="485"/>
    </location>
</feature>
<protein>
    <recommendedName>
        <fullName evidence="2">RNA polymerase II elongation factor ELL N-terminal domain-containing protein</fullName>
    </recommendedName>
</protein>
<dbReference type="InterPro" id="IPR019464">
    <property type="entry name" value="ELL_N"/>
</dbReference>
<accession>A0A550CXT6</accession>
<evidence type="ECO:0000256" key="1">
    <source>
        <dbReference type="SAM" id="MobiDB-lite"/>
    </source>
</evidence>
<dbReference type="GO" id="GO:0006368">
    <property type="term" value="P:transcription elongation by RNA polymerase II"/>
    <property type="evidence" value="ECO:0007669"/>
    <property type="project" value="InterPro"/>
</dbReference>
<feature type="compositionally biased region" description="Low complexity" evidence="1">
    <location>
        <begin position="148"/>
        <end position="177"/>
    </location>
</feature>
<gene>
    <name evidence="3" type="ORF">BD626DRAFT_447646</name>
</gene>
<feature type="compositionally biased region" description="Basic and acidic residues" evidence="1">
    <location>
        <begin position="112"/>
        <end position="128"/>
    </location>
</feature>
<sequence length="775" mass="84230">MPLPDNQPISVRPNTSEDKHKHAITLRMSEDLIEALMANPQNLSFEFGPTSKNIYVNDQVFGLTMTKEQSPNELFMHMPLHRDKTFKHYADISARFTVSAGSLDEAAKKLRTATDEANKQRQERKIVMLEEPPTTSMTTAKKTKAPARKAAASSSTALARPSSTQHAPPAAPSRPLSAINPDLRYRVVHCLASHNRTPDELVKRVCGHSADESKKNDVHAIMRHVGEAKEGLWQLSSKGWLEVQPFKWSHWSDTDRQLILQKVTAAFKLHKIPEGDPRWENLAQPKPAPVLPPTPAAASKPSVASSSRHPLPAKPSPPEPPKRPTGTKDKKPRAKPETKGTSAKDDRHLAPTASGHAGGVRSKEPPKSLAALPVEPPRPARVEALATTTRKQPGSGYKAPRTLTPPARTLAASDSRASSDELPSVKESARASTSKGPSAARSGAEQSRVASSSTPTPQPQPRERDRVASSAQASRARADSKERPHPSSNTVRAKAVEVKKPVDEARRHALKREEEETPPKKSVKRKAPARDNSYDSSSDDDRVRNSKRRKAGDGAARPSATVKKADPVKVKRSDSPPPPPPRSKNPERDALAGLGRIPKSKGRASPMPAAAPRLTSANSGSSGSSQGHKRRRASTPQYTSSSEDEDEPRPIKKKAAPSGAVPRPSAGSSASSTPRPSATPRPSTTKARKSRPVTIDTVQEEYQHKFLEYMPVALADRKQRVIVERLLDARSDESADEDGLLSEGEGQNLHAKHLRLRGELLDLEKQFMRLAPAAA</sequence>
<feature type="region of interest" description="Disordered" evidence="1">
    <location>
        <begin position="112"/>
        <end position="177"/>
    </location>
</feature>
<dbReference type="AlphaFoldDB" id="A0A550CXT6"/>
<dbReference type="OrthoDB" id="2587563at2759"/>
<feature type="compositionally biased region" description="Pro residues" evidence="1">
    <location>
        <begin position="286"/>
        <end position="295"/>
    </location>
</feature>
<feature type="region of interest" description="Disordered" evidence="1">
    <location>
        <begin position="276"/>
        <end position="696"/>
    </location>
</feature>
<feature type="region of interest" description="Disordered" evidence="1">
    <location>
        <begin position="1"/>
        <end position="20"/>
    </location>
</feature>
<dbReference type="Pfam" id="PF10390">
    <property type="entry name" value="ELL"/>
    <property type="match status" value="1"/>
</dbReference>
<feature type="compositionally biased region" description="Basic and acidic residues" evidence="1">
    <location>
        <begin position="494"/>
        <end position="519"/>
    </location>
</feature>
<reference evidence="3 4" key="1">
    <citation type="journal article" date="2019" name="New Phytol.">
        <title>Comparative genomics reveals unique wood-decay strategies and fruiting body development in the Schizophyllaceae.</title>
        <authorList>
            <person name="Almasi E."/>
            <person name="Sahu N."/>
            <person name="Krizsan K."/>
            <person name="Balint B."/>
            <person name="Kovacs G.M."/>
            <person name="Kiss B."/>
            <person name="Cseklye J."/>
            <person name="Drula E."/>
            <person name="Henrissat B."/>
            <person name="Nagy I."/>
            <person name="Chovatia M."/>
            <person name="Adam C."/>
            <person name="LaButti K."/>
            <person name="Lipzen A."/>
            <person name="Riley R."/>
            <person name="Grigoriev I.V."/>
            <person name="Nagy L.G."/>
        </authorList>
    </citation>
    <scope>NUCLEOTIDE SEQUENCE [LARGE SCALE GENOMIC DNA]</scope>
    <source>
        <strain evidence="3 4">NL-1724</strain>
    </source>
</reference>
<proteinExistence type="predicted"/>
<comment type="caution">
    <text evidence="3">The sequence shown here is derived from an EMBL/GenBank/DDBJ whole genome shotgun (WGS) entry which is preliminary data.</text>
</comment>
<dbReference type="STRING" id="97359.A0A550CXT6"/>
<feature type="compositionally biased region" description="Basic and acidic residues" evidence="1">
    <location>
        <begin position="320"/>
        <end position="349"/>
    </location>
</feature>
<dbReference type="EMBL" id="VDMD01000001">
    <property type="protein sequence ID" value="TRM69616.1"/>
    <property type="molecule type" value="Genomic_DNA"/>
</dbReference>